<dbReference type="WBParaSite" id="TMUE_2000007060.1">
    <property type="protein sequence ID" value="TMUE_2000007060.1"/>
    <property type="gene ID" value="WBGene00299776"/>
</dbReference>
<dbReference type="GO" id="GO:0034354">
    <property type="term" value="P:'de novo' NAD+ biosynthetic process from L-tryptophan"/>
    <property type="evidence" value="ECO:0007669"/>
    <property type="project" value="TreeGrafter"/>
</dbReference>
<sequence length="169" mass="18821">MVSKESHLLYQLALLCLHASVALANYKAKYDSTDDQLSFNAENYDLIHFKFLDDYSNDWFFLATLELEIEFARTLNPLFNLVKAASTGNERCMIRQLNALAVSIRGMREKIQRLTLHLDSNQYGGGIIFQGIGDEKTPVKLVGGSAAQSCTLQSLDAALGVVHVTDVLY</sequence>
<evidence type="ECO:0000256" key="2">
    <source>
        <dbReference type="ARBA" id="ARBA00022723"/>
    </source>
</evidence>
<feature type="chain" id="PRO_5024304798" evidence="4">
    <location>
        <begin position="25"/>
        <end position="169"/>
    </location>
</feature>
<keyword evidence="3" id="KW-0408">Iron</keyword>
<dbReference type="PANTHER" id="PTHR28657:SF5">
    <property type="entry name" value="INDOLEAMINE 2,3-DIOXYGENASE"/>
    <property type="match status" value="1"/>
</dbReference>
<keyword evidence="5" id="KW-1185">Reference proteome</keyword>
<keyword evidence="2" id="KW-0479">Metal-binding</keyword>
<evidence type="ECO:0000313" key="6">
    <source>
        <dbReference type="WBParaSite" id="TMUE_2000007060.1"/>
    </source>
</evidence>
<evidence type="ECO:0000256" key="3">
    <source>
        <dbReference type="ARBA" id="ARBA00023004"/>
    </source>
</evidence>
<comment type="similarity">
    <text evidence="1">Belongs to the indoleamine 2,3-dioxygenase family.</text>
</comment>
<evidence type="ECO:0000313" key="5">
    <source>
        <dbReference type="Proteomes" id="UP000046395"/>
    </source>
</evidence>
<dbReference type="AlphaFoldDB" id="A0A5S6QIR9"/>
<dbReference type="GO" id="GO:0033754">
    <property type="term" value="F:indoleamine 2,3-dioxygenase activity"/>
    <property type="evidence" value="ECO:0007669"/>
    <property type="project" value="TreeGrafter"/>
</dbReference>
<keyword evidence="4" id="KW-0732">Signal</keyword>
<organism evidence="5 6">
    <name type="scientific">Trichuris muris</name>
    <name type="common">Mouse whipworm</name>
    <dbReference type="NCBI Taxonomy" id="70415"/>
    <lineage>
        <taxon>Eukaryota</taxon>
        <taxon>Metazoa</taxon>
        <taxon>Ecdysozoa</taxon>
        <taxon>Nematoda</taxon>
        <taxon>Enoplea</taxon>
        <taxon>Dorylaimia</taxon>
        <taxon>Trichinellida</taxon>
        <taxon>Trichuridae</taxon>
        <taxon>Trichuris</taxon>
    </lineage>
</organism>
<protein>
    <submittedName>
        <fullName evidence="6">Uncharacterized protein</fullName>
    </submittedName>
</protein>
<dbReference type="SUPFAM" id="SSF140959">
    <property type="entry name" value="Indolic compounds 2,3-dioxygenase-like"/>
    <property type="match status" value="1"/>
</dbReference>
<proteinExistence type="inferred from homology"/>
<dbReference type="Gene3D" id="1.20.58.480">
    <property type="match status" value="1"/>
</dbReference>
<reference evidence="6" key="1">
    <citation type="submission" date="2019-12" db="UniProtKB">
        <authorList>
            <consortium name="WormBaseParasite"/>
        </authorList>
    </citation>
    <scope>IDENTIFICATION</scope>
</reference>
<evidence type="ECO:0000256" key="4">
    <source>
        <dbReference type="SAM" id="SignalP"/>
    </source>
</evidence>
<dbReference type="GO" id="GO:0020037">
    <property type="term" value="F:heme binding"/>
    <property type="evidence" value="ECO:0007669"/>
    <property type="project" value="InterPro"/>
</dbReference>
<dbReference type="GO" id="GO:0019441">
    <property type="term" value="P:L-tryptophan catabolic process to kynurenine"/>
    <property type="evidence" value="ECO:0007669"/>
    <property type="project" value="InterPro"/>
</dbReference>
<name>A0A5S6QIR9_TRIMR</name>
<dbReference type="InterPro" id="IPR037217">
    <property type="entry name" value="Trp/Indoleamine_2_3_dOase-like"/>
</dbReference>
<dbReference type="GO" id="GO:0005737">
    <property type="term" value="C:cytoplasm"/>
    <property type="evidence" value="ECO:0007669"/>
    <property type="project" value="TreeGrafter"/>
</dbReference>
<dbReference type="GO" id="GO:0004833">
    <property type="term" value="F:L-tryptophan 2,3-dioxygenase activity"/>
    <property type="evidence" value="ECO:0007669"/>
    <property type="project" value="TreeGrafter"/>
</dbReference>
<dbReference type="PANTHER" id="PTHR28657">
    <property type="entry name" value="INDOLEAMINE 2,3-DIOXYGENASE"/>
    <property type="match status" value="1"/>
</dbReference>
<dbReference type="GO" id="GO:0046872">
    <property type="term" value="F:metal ion binding"/>
    <property type="evidence" value="ECO:0007669"/>
    <property type="project" value="UniProtKB-KW"/>
</dbReference>
<dbReference type="Pfam" id="PF01231">
    <property type="entry name" value="IDO"/>
    <property type="match status" value="2"/>
</dbReference>
<dbReference type="InterPro" id="IPR000898">
    <property type="entry name" value="Indolamine_dOase"/>
</dbReference>
<accession>A0A5S6QIR9</accession>
<dbReference type="Proteomes" id="UP000046395">
    <property type="component" value="Unassembled WGS sequence"/>
</dbReference>
<evidence type="ECO:0000256" key="1">
    <source>
        <dbReference type="ARBA" id="ARBA00007119"/>
    </source>
</evidence>
<feature type="signal peptide" evidence="4">
    <location>
        <begin position="1"/>
        <end position="24"/>
    </location>
</feature>
<dbReference type="STRING" id="70415.A0A5S6QIR9"/>